<proteinExistence type="predicted"/>
<evidence type="ECO:0000256" key="1">
    <source>
        <dbReference type="SAM" id="SignalP"/>
    </source>
</evidence>
<keyword evidence="4" id="KW-1185">Reference proteome</keyword>
<gene>
    <name evidence="3" type="ordered locus">Veis_2544</name>
</gene>
<dbReference type="eggNOG" id="COG2834">
    <property type="taxonomic scope" value="Bacteria"/>
</dbReference>
<accession>A1WKY2</accession>
<dbReference type="KEGG" id="vei:Veis_2544"/>
<sequence length="275" mass="31634">MNHRFLSTLLGLALAVPLPLAAVAEERTDPLAPYASKITLTPDPKAAEIIRAADRIRFPEKPFRYLLDLVEMNGETVVTQQRLDVAMRVSKPTGERQGDVKALVRFLEPQKDQGKALLSNLDKLWFYDPRLKRPIPIARQQRLIGQVSNGDIVAADFDLSYASAILGKEPCGIVECYKIALERRWQFVTYPKVTYWVEVESKRPFKSEFMSTNDLILKTAFYKDYKSALGRDRPSEIVIVDALQKNHFTRMIYSGARFEDTPDVYFQREYLERLR</sequence>
<dbReference type="HOGENOM" id="CLU_081285_2_0_4"/>
<dbReference type="STRING" id="391735.Veis_2544"/>
<dbReference type="AlphaFoldDB" id="A1WKY2"/>
<dbReference type="Pfam" id="PF17131">
    <property type="entry name" value="LolA_like"/>
    <property type="match status" value="1"/>
</dbReference>
<organism evidence="3 4">
    <name type="scientific">Verminephrobacter eiseniae (strain EF01-2)</name>
    <dbReference type="NCBI Taxonomy" id="391735"/>
    <lineage>
        <taxon>Bacteria</taxon>
        <taxon>Pseudomonadati</taxon>
        <taxon>Pseudomonadota</taxon>
        <taxon>Betaproteobacteria</taxon>
        <taxon>Burkholderiales</taxon>
        <taxon>Comamonadaceae</taxon>
        <taxon>Verminephrobacter</taxon>
    </lineage>
</organism>
<dbReference type="EMBL" id="CP000542">
    <property type="protein sequence ID" value="ABM58289.1"/>
    <property type="molecule type" value="Genomic_DNA"/>
</dbReference>
<feature type="domain" description="Uncharacterized protein TP-0789" evidence="2">
    <location>
        <begin position="98"/>
        <end position="273"/>
    </location>
</feature>
<feature type="chain" id="PRO_5002640700" description="Uncharacterized protein TP-0789 domain-containing protein" evidence="1">
    <location>
        <begin position="22"/>
        <end position="275"/>
    </location>
</feature>
<protein>
    <recommendedName>
        <fullName evidence="2">Uncharacterized protein TP-0789 domain-containing protein</fullName>
    </recommendedName>
</protein>
<dbReference type="Proteomes" id="UP000000374">
    <property type="component" value="Chromosome"/>
</dbReference>
<dbReference type="CDD" id="cd16329">
    <property type="entry name" value="LolA_like"/>
    <property type="match status" value="1"/>
</dbReference>
<evidence type="ECO:0000313" key="4">
    <source>
        <dbReference type="Proteomes" id="UP000000374"/>
    </source>
</evidence>
<evidence type="ECO:0000313" key="3">
    <source>
        <dbReference type="EMBL" id="ABM58289.1"/>
    </source>
</evidence>
<evidence type="ECO:0000259" key="2">
    <source>
        <dbReference type="Pfam" id="PF17131"/>
    </source>
</evidence>
<dbReference type="InterPro" id="IPR011220">
    <property type="entry name" value="UCP028205"/>
</dbReference>
<dbReference type="PIRSF" id="PIRSF028205">
    <property type="entry name" value="UCP028205"/>
    <property type="match status" value="1"/>
</dbReference>
<dbReference type="InterPro" id="IPR033399">
    <property type="entry name" value="TP_0789-like"/>
</dbReference>
<keyword evidence="1" id="KW-0732">Signal</keyword>
<feature type="signal peptide" evidence="1">
    <location>
        <begin position="1"/>
        <end position="21"/>
    </location>
</feature>
<dbReference type="Gene3D" id="2.50.20.10">
    <property type="entry name" value="Lipoprotein localisation LolA/LolB/LppX"/>
    <property type="match status" value="1"/>
</dbReference>
<reference evidence="4" key="1">
    <citation type="submission" date="2006-12" db="EMBL/GenBank/DDBJ databases">
        <title>Complete sequence of chromosome 1 of Verminephrobacter eiseniae EF01-2.</title>
        <authorList>
            <person name="Copeland A."/>
            <person name="Lucas S."/>
            <person name="Lapidus A."/>
            <person name="Barry K."/>
            <person name="Detter J.C."/>
            <person name="Glavina del Rio T."/>
            <person name="Dalin E."/>
            <person name="Tice H."/>
            <person name="Pitluck S."/>
            <person name="Chertkov O."/>
            <person name="Brettin T."/>
            <person name="Bruce D."/>
            <person name="Han C."/>
            <person name="Tapia R."/>
            <person name="Gilna P."/>
            <person name="Schmutz J."/>
            <person name="Larimer F."/>
            <person name="Land M."/>
            <person name="Hauser L."/>
            <person name="Kyrpides N."/>
            <person name="Kim E."/>
            <person name="Stahl D."/>
            <person name="Richardson P."/>
        </authorList>
    </citation>
    <scope>NUCLEOTIDE SEQUENCE [LARGE SCALE GENOMIC DNA]</scope>
    <source>
        <strain evidence="4">EF01-2</strain>
    </source>
</reference>
<name>A1WKY2_VEREI</name>